<reference evidence="5 6" key="1">
    <citation type="submission" date="2020-03" db="EMBL/GenBank/DDBJ databases">
        <title>Identification of Halomonas strains.</title>
        <authorList>
            <person name="Xiao Z."/>
            <person name="Dong F."/>
            <person name="Wang Z."/>
            <person name="Zhao J.-Y."/>
        </authorList>
    </citation>
    <scope>NUCLEOTIDE SEQUENCE [LARGE SCALE GENOMIC DNA]</scope>
    <source>
        <strain evidence="5 6">DX6</strain>
    </source>
</reference>
<dbReference type="InterPro" id="IPR036704">
    <property type="entry name" value="RraA/RraA-like_sf"/>
</dbReference>
<dbReference type="PANTHER" id="PTHR33254:SF4">
    <property type="entry name" value="4-HYDROXY-4-METHYL-2-OXOGLUTARATE ALDOLASE 3-RELATED"/>
    <property type="match status" value="1"/>
</dbReference>
<dbReference type="InterPro" id="IPR005493">
    <property type="entry name" value="RraA/RraA-like"/>
</dbReference>
<dbReference type="Proteomes" id="UP001318321">
    <property type="component" value="Unassembled WGS sequence"/>
</dbReference>
<evidence type="ECO:0000256" key="1">
    <source>
        <dbReference type="ARBA" id="ARBA00001968"/>
    </source>
</evidence>
<dbReference type="Gene3D" id="3.50.30.40">
    <property type="entry name" value="Ribonuclease E inhibitor RraA/RraA-like"/>
    <property type="match status" value="1"/>
</dbReference>
<evidence type="ECO:0000256" key="2">
    <source>
        <dbReference type="ARBA" id="ARBA00016549"/>
    </source>
</evidence>
<gene>
    <name evidence="5" type="ORF">HBJ55_14860</name>
</gene>
<dbReference type="RefSeq" id="WP_167116476.1">
    <property type="nucleotide sequence ID" value="NZ_JAAQTO010000041.1"/>
</dbReference>
<evidence type="ECO:0000256" key="4">
    <source>
        <dbReference type="ARBA" id="ARBA00030169"/>
    </source>
</evidence>
<organism evidence="5 6">
    <name type="scientific">Billgrantia bachuensis</name>
    <dbReference type="NCBI Taxonomy" id="2717286"/>
    <lineage>
        <taxon>Bacteria</taxon>
        <taxon>Pseudomonadati</taxon>
        <taxon>Pseudomonadota</taxon>
        <taxon>Gammaproteobacteria</taxon>
        <taxon>Oceanospirillales</taxon>
        <taxon>Halomonadaceae</taxon>
        <taxon>Billgrantia</taxon>
    </lineage>
</organism>
<keyword evidence="6" id="KW-1185">Reference proteome</keyword>
<accession>A0ABX0PX33</accession>
<proteinExistence type="predicted"/>
<evidence type="ECO:0000313" key="5">
    <source>
        <dbReference type="EMBL" id="NIC06707.1"/>
    </source>
</evidence>
<sequence length="207" mass="22342">MFDIRQRVSGASPELLACYREVATSTLGHFTDLGAITDLTPLRHPTRLLGSALTVRIPHLDGSVIRQALEMAEPGDVLVIDVAGDERRACWGELRTYAALRKGLAGVVTSGRVTDTAELVRLGLPIYSRGSSPLTTRAQDLEGEVNVAVAIDGVAISPGDLIVGDDDGLFALTPARAEALLAPVLDKQAREAERRRELMAAHPEWWR</sequence>
<protein>
    <recommendedName>
        <fullName evidence="2">Putative 4-hydroxy-4-methyl-2-oxoglutarate aldolase</fullName>
    </recommendedName>
    <alternativeName>
        <fullName evidence="3">Regulator of ribonuclease activity homolog</fullName>
    </alternativeName>
    <alternativeName>
        <fullName evidence="4">RraA-like protein</fullName>
    </alternativeName>
</protein>
<evidence type="ECO:0000256" key="3">
    <source>
        <dbReference type="ARBA" id="ARBA00029596"/>
    </source>
</evidence>
<dbReference type="CDD" id="cd16841">
    <property type="entry name" value="RraA_family"/>
    <property type="match status" value="1"/>
</dbReference>
<comment type="cofactor">
    <cofactor evidence="1">
        <name>a divalent metal cation</name>
        <dbReference type="ChEBI" id="CHEBI:60240"/>
    </cofactor>
</comment>
<evidence type="ECO:0000313" key="6">
    <source>
        <dbReference type="Proteomes" id="UP001318321"/>
    </source>
</evidence>
<dbReference type="Pfam" id="PF03737">
    <property type="entry name" value="RraA-like"/>
    <property type="match status" value="1"/>
</dbReference>
<dbReference type="EMBL" id="JAAQTO010000041">
    <property type="protein sequence ID" value="NIC06707.1"/>
    <property type="molecule type" value="Genomic_DNA"/>
</dbReference>
<comment type="caution">
    <text evidence="5">The sequence shown here is derived from an EMBL/GenBank/DDBJ whole genome shotgun (WGS) entry which is preliminary data.</text>
</comment>
<dbReference type="PANTHER" id="PTHR33254">
    <property type="entry name" value="4-HYDROXY-4-METHYL-2-OXOGLUTARATE ALDOLASE 3-RELATED"/>
    <property type="match status" value="1"/>
</dbReference>
<name>A0ABX0PX33_9GAMM</name>
<dbReference type="SUPFAM" id="SSF89562">
    <property type="entry name" value="RraA-like"/>
    <property type="match status" value="1"/>
</dbReference>